<dbReference type="GO" id="GO:0030151">
    <property type="term" value="F:molybdenum ion binding"/>
    <property type="evidence" value="ECO:0007669"/>
    <property type="project" value="InterPro"/>
</dbReference>
<dbReference type="Pfam" id="PF03473">
    <property type="entry name" value="MOSC"/>
    <property type="match status" value="1"/>
</dbReference>
<gene>
    <name evidence="2" type="ORF">K0B96_11085</name>
</gene>
<dbReference type="RefSeq" id="WP_220160967.1">
    <property type="nucleotide sequence ID" value="NZ_CP080507.1"/>
</dbReference>
<dbReference type="PANTHER" id="PTHR14237:SF19">
    <property type="entry name" value="MITOCHONDRIAL AMIDOXIME REDUCING COMPONENT 1"/>
    <property type="match status" value="1"/>
</dbReference>
<dbReference type="InterPro" id="IPR005303">
    <property type="entry name" value="MOCOS_middle"/>
</dbReference>
<evidence type="ECO:0000313" key="3">
    <source>
        <dbReference type="Proteomes" id="UP000825051"/>
    </source>
</evidence>
<name>A0A8F9TT80_9BACT</name>
<dbReference type="SUPFAM" id="SSF50800">
    <property type="entry name" value="PK beta-barrel domain-like"/>
    <property type="match status" value="1"/>
</dbReference>
<reference evidence="2" key="1">
    <citation type="submission" date="2021-08" db="EMBL/GenBank/DDBJ databases">
        <title>Genome of a novel bacterium of the phylum Verrucomicrobia, Oleiharenicola sp. KSB-15.</title>
        <authorList>
            <person name="Chung J.-H."/>
            <person name="Ahn J.-H."/>
            <person name="Yoon Y."/>
            <person name="Kim D.-Y."/>
            <person name="An S.-H."/>
            <person name="Park I."/>
            <person name="Yeon J."/>
        </authorList>
    </citation>
    <scope>NUCLEOTIDE SEQUENCE</scope>
    <source>
        <strain evidence="2">KSB-15</strain>
    </source>
</reference>
<dbReference type="PANTHER" id="PTHR14237">
    <property type="entry name" value="MOLYBDOPTERIN COFACTOR SULFURASE MOSC"/>
    <property type="match status" value="1"/>
</dbReference>
<feature type="domain" description="MOSC" evidence="1">
    <location>
        <begin position="107"/>
        <end position="271"/>
    </location>
</feature>
<dbReference type="AlphaFoldDB" id="A0A8F9TT80"/>
<dbReference type="Pfam" id="PF03476">
    <property type="entry name" value="MOSC_N"/>
    <property type="match status" value="1"/>
</dbReference>
<dbReference type="EMBL" id="CP080507">
    <property type="protein sequence ID" value="QYM77863.1"/>
    <property type="molecule type" value="Genomic_DNA"/>
</dbReference>
<dbReference type="InterPro" id="IPR005302">
    <property type="entry name" value="MoCF_Sase_C"/>
</dbReference>
<dbReference type="InterPro" id="IPR011037">
    <property type="entry name" value="Pyrv_Knase-like_insert_dom_sf"/>
</dbReference>
<dbReference type="GO" id="GO:0030170">
    <property type="term" value="F:pyridoxal phosphate binding"/>
    <property type="evidence" value="ECO:0007669"/>
    <property type="project" value="InterPro"/>
</dbReference>
<dbReference type="KEGG" id="ole:K0B96_11085"/>
<dbReference type="Proteomes" id="UP000825051">
    <property type="component" value="Chromosome"/>
</dbReference>
<dbReference type="PROSITE" id="PS51340">
    <property type="entry name" value="MOSC"/>
    <property type="match status" value="1"/>
</dbReference>
<protein>
    <submittedName>
        <fullName evidence="2">MOSC domain-containing protein</fullName>
    </submittedName>
</protein>
<evidence type="ECO:0000313" key="2">
    <source>
        <dbReference type="EMBL" id="QYM77863.1"/>
    </source>
</evidence>
<dbReference type="GO" id="GO:0003824">
    <property type="term" value="F:catalytic activity"/>
    <property type="evidence" value="ECO:0007669"/>
    <property type="project" value="InterPro"/>
</dbReference>
<organism evidence="2 3">
    <name type="scientific">Horticoccus luteus</name>
    <dbReference type="NCBI Taxonomy" id="2862869"/>
    <lineage>
        <taxon>Bacteria</taxon>
        <taxon>Pseudomonadati</taxon>
        <taxon>Verrucomicrobiota</taxon>
        <taxon>Opitutia</taxon>
        <taxon>Opitutales</taxon>
        <taxon>Opitutaceae</taxon>
        <taxon>Horticoccus</taxon>
    </lineage>
</organism>
<dbReference type="SUPFAM" id="SSF141673">
    <property type="entry name" value="MOSC N-terminal domain-like"/>
    <property type="match status" value="1"/>
</dbReference>
<proteinExistence type="predicted"/>
<sequence>MHVAGLFIYPVKSLRGLAVSAASLDRFGLIGDRRFLVIDAQNRFLTQRVLPAMATIETALTATALILRAPHGGSCAVPLQDNNAPLVRTTIWRDTVDAEDCGTEVAVWLSHVLRQPCRLVRLGTAYHRSVKPSRAQPGDVVTFADAFPLLAVSEASLAHLNDRLIARGESPVPMNRFRPSLVLAGCDAHAEDRAAHWRIGDVALRAGGPCDRCPITTTDQLTGERHHHEPLRTLATYRRDPAEPTNVNFGQNLVHETKSGTLHVGDAVTFGA</sequence>
<evidence type="ECO:0000259" key="1">
    <source>
        <dbReference type="PROSITE" id="PS51340"/>
    </source>
</evidence>
<keyword evidence="3" id="KW-1185">Reference proteome</keyword>
<accession>A0A8F9TT80</accession>